<evidence type="ECO:0000256" key="1">
    <source>
        <dbReference type="ARBA" id="ARBA00023002"/>
    </source>
</evidence>
<dbReference type="OrthoDB" id="2735536at2759"/>
<keyword evidence="1" id="KW-0560">Oxidoreductase</keyword>
<evidence type="ECO:0000256" key="2">
    <source>
        <dbReference type="ARBA" id="ARBA00023445"/>
    </source>
</evidence>
<dbReference type="Gene3D" id="3.40.50.720">
    <property type="entry name" value="NAD(P)-binding Rossmann-like Domain"/>
    <property type="match status" value="1"/>
</dbReference>
<dbReference type="AlphaFoldDB" id="A0A9P7AZL8"/>
<gene>
    <name evidence="4" type="ORF">D0Z07_2624</name>
</gene>
<sequence length="356" mass="38705">MSAKLVLVTGATGHLGFRVLVEALEAGYRVKAPVRRAEQIPAIKAAPSVQKYLNELEFVVVPDIVASGAYNTALQGVTYVIHVASPLAQQTDNYERDVIEPATNGTIGILKSALKIPSIKRFVFTSSLTAIVPWEFVAAKDSDKVWTGKCKQLPSKKLTNHLDQDTIASPLGPYSHYFEAYSASKALALHATESFIAKNKPSFDVINMMPTFFIGKNELVTDIKDIENGTNALALAPLLGKQNSPLVSTTVYVNDVAKVHVLALDPKILKQGSHENFMISSGGIEGTNFDDAIDIFQKNFPEQAKAGLFPLGGTQPVKKLKVSSERTEKVFGIKLASYETQVNSVVEHYIELTKAT</sequence>
<dbReference type="PANTHER" id="PTHR10366:SF564">
    <property type="entry name" value="STEROL-4-ALPHA-CARBOXYLATE 3-DEHYDROGENASE, DECARBOXYLATING"/>
    <property type="match status" value="1"/>
</dbReference>
<comment type="caution">
    <text evidence="4">The sequence shown here is derived from an EMBL/GenBank/DDBJ whole genome shotgun (WGS) entry which is preliminary data.</text>
</comment>
<dbReference type="PANTHER" id="PTHR10366">
    <property type="entry name" value="NAD DEPENDENT EPIMERASE/DEHYDRATASE"/>
    <property type="match status" value="1"/>
</dbReference>
<dbReference type="SUPFAM" id="SSF51735">
    <property type="entry name" value="NAD(P)-binding Rossmann-fold domains"/>
    <property type="match status" value="1"/>
</dbReference>
<dbReference type="InterPro" id="IPR001509">
    <property type="entry name" value="Epimerase_deHydtase"/>
</dbReference>
<dbReference type="InterPro" id="IPR050425">
    <property type="entry name" value="NAD(P)_dehydrat-like"/>
</dbReference>
<evidence type="ECO:0000259" key="3">
    <source>
        <dbReference type="Pfam" id="PF01370"/>
    </source>
</evidence>
<reference evidence="4" key="1">
    <citation type="submission" date="2019-07" db="EMBL/GenBank/DDBJ databases">
        <title>Hyphodiscus hymeniophilus genome sequencing and assembly.</title>
        <authorList>
            <person name="Kramer G."/>
            <person name="Nodwell J."/>
        </authorList>
    </citation>
    <scope>NUCLEOTIDE SEQUENCE</scope>
    <source>
        <strain evidence="4">ATCC 34498</strain>
    </source>
</reference>
<dbReference type="Pfam" id="PF01370">
    <property type="entry name" value="Epimerase"/>
    <property type="match status" value="1"/>
</dbReference>
<name>A0A9P7AZL8_9HELO</name>
<evidence type="ECO:0000313" key="5">
    <source>
        <dbReference type="Proteomes" id="UP000785200"/>
    </source>
</evidence>
<organism evidence="4 5">
    <name type="scientific">Hyphodiscus hymeniophilus</name>
    <dbReference type="NCBI Taxonomy" id="353542"/>
    <lineage>
        <taxon>Eukaryota</taxon>
        <taxon>Fungi</taxon>
        <taxon>Dikarya</taxon>
        <taxon>Ascomycota</taxon>
        <taxon>Pezizomycotina</taxon>
        <taxon>Leotiomycetes</taxon>
        <taxon>Helotiales</taxon>
        <taxon>Hyphodiscaceae</taxon>
        <taxon>Hyphodiscus</taxon>
    </lineage>
</organism>
<evidence type="ECO:0000313" key="4">
    <source>
        <dbReference type="EMBL" id="KAG0651165.1"/>
    </source>
</evidence>
<dbReference type="InterPro" id="IPR036291">
    <property type="entry name" value="NAD(P)-bd_dom_sf"/>
</dbReference>
<dbReference type="GO" id="GO:0016616">
    <property type="term" value="F:oxidoreductase activity, acting on the CH-OH group of donors, NAD or NADP as acceptor"/>
    <property type="evidence" value="ECO:0007669"/>
    <property type="project" value="TreeGrafter"/>
</dbReference>
<keyword evidence="5" id="KW-1185">Reference proteome</keyword>
<dbReference type="Proteomes" id="UP000785200">
    <property type="component" value="Unassembled WGS sequence"/>
</dbReference>
<comment type="similarity">
    <text evidence="2">Belongs to the NAD(P)-dependent epimerase/dehydratase family. Dihydroflavonol-4-reductase subfamily.</text>
</comment>
<feature type="domain" description="NAD-dependent epimerase/dehydratase" evidence="3">
    <location>
        <begin position="6"/>
        <end position="265"/>
    </location>
</feature>
<dbReference type="EMBL" id="VNKQ01000005">
    <property type="protein sequence ID" value="KAG0651165.1"/>
    <property type="molecule type" value="Genomic_DNA"/>
</dbReference>
<protein>
    <submittedName>
        <fullName evidence="4">Cercosporin toxin biosynthesis cluster 6</fullName>
    </submittedName>
</protein>
<proteinExistence type="inferred from homology"/>
<accession>A0A9P7AZL8</accession>